<dbReference type="InterPro" id="IPR015868">
    <property type="entry name" value="Glutaminase"/>
</dbReference>
<sequence>MRTPATLSDIVTAFLDVVHDRLLSDRRGDVADYIPELADVEPDAFGIALCGLNGRVYESGDTDLAFTIQSVSKAFVYSLALDDIGMNAVHHRVGAEPSGEAFNSVKLESGTGRPPNPMVNAGAIVTTALVNGASPEHRFERILERLSAFAGRDLTVDASVFTSEHASGDRNRALAYLMRSAGSLTADVNETLDVYFRQCSVLVTSRDLAVMGATLGNGGVNPVTGRRVTSAETCQHVMTIMATCGMYDYAGEWLLRAGLPAKSGVAGGLVAASPGEFGLGLYSPRLDHSGASVRGVVAAQQLARRFGLHILHRPLSLSAAEVTAATEELDEGLGAMQDADAAQLLAENADDLAVWRLRGYIDFDGAERLILDLEEWLESRPPDRVAPAVIVLDLTEVTQLQSVAVWMLAALASWCNERGMRVIASDPQGRSLGVAGLSQAADFEAAVQDAADATSADD</sequence>
<comment type="catalytic activity">
    <reaction evidence="5 7">
        <text>L-glutamine + H2O = L-glutamate + NH4(+)</text>
        <dbReference type="Rhea" id="RHEA:15889"/>
        <dbReference type="ChEBI" id="CHEBI:15377"/>
        <dbReference type="ChEBI" id="CHEBI:28938"/>
        <dbReference type="ChEBI" id="CHEBI:29985"/>
        <dbReference type="ChEBI" id="CHEBI:58359"/>
        <dbReference type="EC" id="3.5.1.2"/>
    </reaction>
</comment>
<evidence type="ECO:0000256" key="3">
    <source>
        <dbReference type="ARBA" id="ARBA00012918"/>
    </source>
</evidence>
<dbReference type="Pfam" id="PF01740">
    <property type="entry name" value="STAS"/>
    <property type="match status" value="1"/>
</dbReference>
<dbReference type="InterPro" id="IPR012338">
    <property type="entry name" value="Beta-lactam/transpept-like"/>
</dbReference>
<comment type="similarity">
    <text evidence="1 7">Belongs to the glutaminase family.</text>
</comment>
<evidence type="ECO:0000256" key="5">
    <source>
        <dbReference type="ARBA" id="ARBA00049534"/>
    </source>
</evidence>
<feature type="binding site" evidence="7">
    <location>
        <position position="195"/>
    </location>
    <ligand>
        <name>substrate</name>
    </ligand>
</feature>
<dbReference type="EC" id="3.5.1.2" evidence="3 7"/>
<evidence type="ECO:0000256" key="6">
    <source>
        <dbReference type="ARBA" id="ARBA00070405"/>
    </source>
</evidence>
<gene>
    <name evidence="7" type="primary">glsA</name>
    <name evidence="9" type="ORF">ATJ78_1007</name>
</gene>
<comment type="subunit">
    <text evidence="2 7">Homotetramer.</text>
</comment>
<dbReference type="Proteomes" id="UP000221369">
    <property type="component" value="Unassembled WGS sequence"/>
</dbReference>
<evidence type="ECO:0000256" key="2">
    <source>
        <dbReference type="ARBA" id="ARBA00011881"/>
    </source>
</evidence>
<dbReference type="GO" id="GO:0004359">
    <property type="term" value="F:glutaminase activity"/>
    <property type="evidence" value="ECO:0007669"/>
    <property type="project" value="UniProtKB-UniRule"/>
</dbReference>
<dbReference type="SUPFAM" id="SSF52091">
    <property type="entry name" value="SpoIIaa-like"/>
    <property type="match status" value="1"/>
</dbReference>
<dbReference type="Gene3D" id="3.40.710.10">
    <property type="entry name" value="DD-peptidase/beta-lactamase superfamily"/>
    <property type="match status" value="1"/>
</dbReference>
<organism evidence="9 10">
    <name type="scientific">Paramicrobacterium agarici</name>
    <dbReference type="NCBI Taxonomy" id="630514"/>
    <lineage>
        <taxon>Bacteria</taxon>
        <taxon>Bacillati</taxon>
        <taxon>Actinomycetota</taxon>
        <taxon>Actinomycetes</taxon>
        <taxon>Micrococcales</taxon>
        <taxon>Microbacteriaceae</taxon>
        <taxon>Paramicrobacterium</taxon>
    </lineage>
</organism>
<keyword evidence="7" id="KW-0007">Acetylation</keyword>
<feature type="binding site" evidence="7">
    <location>
        <position position="265"/>
    </location>
    <ligand>
        <name>substrate</name>
    </ligand>
</feature>
<dbReference type="AlphaFoldDB" id="A0A2A9DUN8"/>
<dbReference type="GO" id="GO:0006543">
    <property type="term" value="P:L-glutamine catabolic process"/>
    <property type="evidence" value="ECO:0007669"/>
    <property type="project" value="TreeGrafter"/>
</dbReference>
<feature type="domain" description="STAS" evidence="8">
    <location>
        <begin position="342"/>
        <end position="458"/>
    </location>
</feature>
<feature type="binding site" evidence="7">
    <location>
        <position position="171"/>
    </location>
    <ligand>
        <name>substrate</name>
    </ligand>
</feature>
<evidence type="ECO:0000256" key="7">
    <source>
        <dbReference type="HAMAP-Rule" id="MF_00313"/>
    </source>
</evidence>
<dbReference type="PANTHER" id="PTHR12544">
    <property type="entry name" value="GLUTAMINASE"/>
    <property type="match status" value="1"/>
</dbReference>
<dbReference type="InterPro" id="IPR002645">
    <property type="entry name" value="STAS_dom"/>
</dbReference>
<reference evidence="9 10" key="1">
    <citation type="submission" date="2017-10" db="EMBL/GenBank/DDBJ databases">
        <title>Sequencing the genomes of 1000 actinobacteria strains.</title>
        <authorList>
            <person name="Klenk H.-P."/>
        </authorList>
    </citation>
    <scope>NUCLEOTIDE SEQUENCE [LARGE SCALE GENOMIC DNA]</scope>
    <source>
        <strain evidence="9 10">DSM 21798</strain>
    </source>
</reference>
<dbReference type="GO" id="GO:0006537">
    <property type="term" value="P:glutamate biosynthetic process"/>
    <property type="evidence" value="ECO:0007669"/>
    <property type="project" value="TreeGrafter"/>
</dbReference>
<feature type="binding site" evidence="7">
    <location>
        <position position="120"/>
    </location>
    <ligand>
        <name>substrate</name>
    </ligand>
</feature>
<proteinExistence type="inferred from homology"/>
<dbReference type="EMBL" id="PDJE01000001">
    <property type="protein sequence ID" value="PFG30086.1"/>
    <property type="molecule type" value="Genomic_DNA"/>
</dbReference>
<dbReference type="NCBIfam" id="TIGR03814">
    <property type="entry name" value="Gln_ase"/>
    <property type="match status" value="1"/>
</dbReference>
<dbReference type="PANTHER" id="PTHR12544:SF29">
    <property type="entry name" value="GLUTAMINASE"/>
    <property type="match status" value="1"/>
</dbReference>
<dbReference type="SUPFAM" id="SSF56601">
    <property type="entry name" value="beta-lactamase/transpeptidase-like"/>
    <property type="match status" value="1"/>
</dbReference>
<dbReference type="HAMAP" id="MF_00313">
    <property type="entry name" value="Glutaminase"/>
    <property type="match status" value="1"/>
</dbReference>
<dbReference type="PROSITE" id="PS50801">
    <property type="entry name" value="STAS"/>
    <property type="match status" value="1"/>
</dbReference>
<accession>A0A2A9DUN8</accession>
<keyword evidence="10" id="KW-1185">Reference proteome</keyword>
<comment type="caution">
    <text evidence="9">The sequence shown here is derived from an EMBL/GenBank/DDBJ whole genome shotgun (WGS) entry which is preliminary data.</text>
</comment>
<evidence type="ECO:0000259" key="8">
    <source>
        <dbReference type="PROSITE" id="PS50801"/>
    </source>
</evidence>
<protein>
    <recommendedName>
        <fullName evidence="6 7">Glutaminase</fullName>
        <ecNumber evidence="3 7">3.5.1.2</ecNumber>
    </recommendedName>
</protein>
<feature type="binding site" evidence="7">
    <location>
        <position position="70"/>
    </location>
    <ligand>
        <name>substrate</name>
    </ligand>
</feature>
<dbReference type="InterPro" id="IPR036513">
    <property type="entry name" value="STAS_dom_sf"/>
</dbReference>
<dbReference type="Gene3D" id="3.30.750.24">
    <property type="entry name" value="STAS domain"/>
    <property type="match status" value="1"/>
</dbReference>
<evidence type="ECO:0000313" key="10">
    <source>
        <dbReference type="Proteomes" id="UP000221369"/>
    </source>
</evidence>
<evidence type="ECO:0000256" key="1">
    <source>
        <dbReference type="ARBA" id="ARBA00011076"/>
    </source>
</evidence>
<feature type="binding site" evidence="7">
    <location>
        <position position="247"/>
    </location>
    <ligand>
        <name>substrate</name>
    </ligand>
</feature>
<dbReference type="RefSeq" id="WP_098406590.1">
    <property type="nucleotide sequence ID" value="NZ_PDJE01000001.1"/>
</dbReference>
<dbReference type="Pfam" id="PF04960">
    <property type="entry name" value="Glutaminase"/>
    <property type="match status" value="1"/>
</dbReference>
<evidence type="ECO:0000256" key="4">
    <source>
        <dbReference type="ARBA" id="ARBA00022801"/>
    </source>
</evidence>
<evidence type="ECO:0000313" key="9">
    <source>
        <dbReference type="EMBL" id="PFG30086.1"/>
    </source>
</evidence>
<feature type="binding site" evidence="7">
    <location>
        <position position="164"/>
    </location>
    <ligand>
        <name>substrate</name>
    </ligand>
</feature>
<dbReference type="FunFam" id="3.40.710.10:FF:000005">
    <property type="entry name" value="Glutaminase"/>
    <property type="match status" value="1"/>
</dbReference>
<keyword evidence="4 7" id="KW-0378">Hydrolase</keyword>
<name>A0A2A9DUN8_9MICO</name>